<dbReference type="EMBL" id="ABJB010147890">
    <property type="status" value="NOT_ANNOTATED_CDS"/>
    <property type="molecule type" value="Genomic_DNA"/>
</dbReference>
<dbReference type="VEuPathDB" id="VectorBase:ISCP_036087"/>
<dbReference type="EMBL" id="DS774432">
    <property type="protein sequence ID" value="EEC09277.1"/>
    <property type="molecule type" value="Genomic_DNA"/>
</dbReference>
<dbReference type="VEuPathDB" id="VectorBase:ISCW007428"/>
<proteinExistence type="predicted"/>
<dbReference type="PaxDb" id="6945-B7PRQ5"/>
<name>B7PRQ5_IXOSC</name>
<dbReference type="VEuPathDB" id="VectorBase:ISCI007428"/>
<reference evidence="2" key="2">
    <citation type="submission" date="2020-05" db="UniProtKB">
        <authorList>
            <consortium name="EnsemblMetazoa"/>
        </authorList>
    </citation>
    <scope>IDENTIFICATION</scope>
    <source>
        <strain evidence="2">wikel</strain>
    </source>
</reference>
<dbReference type="AlphaFoldDB" id="B7PRQ5"/>
<evidence type="ECO:0000313" key="2">
    <source>
        <dbReference type="EnsemblMetazoa" id="ISCW007428-PA"/>
    </source>
</evidence>
<evidence type="ECO:0000313" key="3">
    <source>
        <dbReference type="Proteomes" id="UP000001555"/>
    </source>
</evidence>
<dbReference type="EMBL" id="ABJB010355575">
    <property type="status" value="NOT_ANNOTATED_CDS"/>
    <property type="molecule type" value="Genomic_DNA"/>
</dbReference>
<gene>
    <name evidence="1" type="ORF">IscW_ISCW007428</name>
</gene>
<dbReference type="OrthoDB" id="6343941at2759"/>
<protein>
    <recommendedName>
        <fullName evidence="4">Beat protein</fullName>
    </recommendedName>
</protein>
<dbReference type="Proteomes" id="UP000001555">
    <property type="component" value="Unassembled WGS sequence"/>
</dbReference>
<organism>
    <name type="scientific">Ixodes scapularis</name>
    <name type="common">Black-legged tick</name>
    <name type="synonym">Deer tick</name>
    <dbReference type="NCBI Taxonomy" id="6945"/>
    <lineage>
        <taxon>Eukaryota</taxon>
        <taxon>Metazoa</taxon>
        <taxon>Ecdysozoa</taxon>
        <taxon>Arthropoda</taxon>
        <taxon>Chelicerata</taxon>
        <taxon>Arachnida</taxon>
        <taxon>Acari</taxon>
        <taxon>Parasitiformes</taxon>
        <taxon>Ixodida</taxon>
        <taxon>Ixodoidea</taxon>
        <taxon>Ixodidae</taxon>
        <taxon>Ixodinae</taxon>
        <taxon>Ixodes</taxon>
    </lineage>
</organism>
<keyword evidence="3" id="KW-1185">Reference proteome</keyword>
<accession>B7PRQ5</accession>
<evidence type="ECO:0000313" key="1">
    <source>
        <dbReference type="EMBL" id="EEC09277.1"/>
    </source>
</evidence>
<dbReference type="HOGENOM" id="CLU_2186822_0_0_1"/>
<evidence type="ECO:0008006" key="4">
    <source>
        <dbReference type="Google" id="ProtNLM"/>
    </source>
</evidence>
<sequence>MGIQAQKADVVRFSNVEYPDGTKAVVLGLRFRVEARHFSDSDGLRLKCTATQTRVVQLSSEEVVQGAHQRSSGFHVAADDASSLHNRGVSRLLQWWWIFEVVLVVIAFL</sequence>
<dbReference type="EnsemblMetazoa" id="ISCW007428-RA">
    <property type="protein sequence ID" value="ISCW007428-PA"/>
    <property type="gene ID" value="ISCW007428"/>
</dbReference>
<reference evidence="1 3" key="1">
    <citation type="submission" date="2008-03" db="EMBL/GenBank/DDBJ databases">
        <title>Annotation of Ixodes scapularis.</title>
        <authorList>
            <consortium name="Ixodes scapularis Genome Project Consortium"/>
            <person name="Caler E."/>
            <person name="Hannick L.I."/>
            <person name="Bidwell S."/>
            <person name="Joardar V."/>
            <person name="Thiagarajan M."/>
            <person name="Amedeo P."/>
            <person name="Galinsky K.J."/>
            <person name="Schobel S."/>
            <person name="Inman J."/>
            <person name="Hostetler J."/>
            <person name="Miller J."/>
            <person name="Hammond M."/>
            <person name="Megy K."/>
            <person name="Lawson D."/>
            <person name="Kodira C."/>
            <person name="Sutton G."/>
            <person name="Meyer J."/>
            <person name="Hill C.A."/>
            <person name="Birren B."/>
            <person name="Nene V."/>
            <person name="Collins F."/>
            <person name="Alarcon-Chaidez F."/>
            <person name="Wikel S."/>
            <person name="Strausberg R."/>
        </authorList>
    </citation>
    <scope>NUCLEOTIDE SEQUENCE [LARGE SCALE GENOMIC DNA]</scope>
    <source>
        <strain evidence="3">Wikel</strain>
        <strain evidence="1">Wikel colony</strain>
    </source>
</reference>
<dbReference type="InParanoid" id="B7PRQ5"/>